<dbReference type="Gramene" id="TuG1812G0100002719.01.T01">
    <property type="protein sequence ID" value="TuG1812G0100002719.01.T01"/>
    <property type="gene ID" value="TuG1812G0100002719.01"/>
</dbReference>
<dbReference type="AlphaFoldDB" id="A0A8R7P1C5"/>
<name>A0A8R7P1C5_TRIUA</name>
<keyword evidence="2" id="KW-1185">Reference proteome</keyword>
<reference evidence="2" key="1">
    <citation type="journal article" date="2013" name="Nature">
        <title>Draft genome of the wheat A-genome progenitor Triticum urartu.</title>
        <authorList>
            <person name="Ling H.Q."/>
            <person name="Zhao S."/>
            <person name="Liu D."/>
            <person name="Wang J."/>
            <person name="Sun H."/>
            <person name="Zhang C."/>
            <person name="Fan H."/>
            <person name="Li D."/>
            <person name="Dong L."/>
            <person name="Tao Y."/>
            <person name="Gao C."/>
            <person name="Wu H."/>
            <person name="Li Y."/>
            <person name="Cui Y."/>
            <person name="Guo X."/>
            <person name="Zheng S."/>
            <person name="Wang B."/>
            <person name="Yu K."/>
            <person name="Liang Q."/>
            <person name="Yang W."/>
            <person name="Lou X."/>
            <person name="Chen J."/>
            <person name="Feng M."/>
            <person name="Jian J."/>
            <person name="Zhang X."/>
            <person name="Luo G."/>
            <person name="Jiang Y."/>
            <person name="Liu J."/>
            <person name="Wang Z."/>
            <person name="Sha Y."/>
            <person name="Zhang B."/>
            <person name="Wu H."/>
            <person name="Tang D."/>
            <person name="Shen Q."/>
            <person name="Xue P."/>
            <person name="Zou S."/>
            <person name="Wang X."/>
            <person name="Liu X."/>
            <person name="Wang F."/>
            <person name="Yang Y."/>
            <person name="An X."/>
            <person name="Dong Z."/>
            <person name="Zhang K."/>
            <person name="Zhang X."/>
            <person name="Luo M.C."/>
            <person name="Dvorak J."/>
            <person name="Tong Y."/>
            <person name="Wang J."/>
            <person name="Yang H."/>
            <person name="Li Z."/>
            <person name="Wang D."/>
            <person name="Zhang A."/>
            <person name="Wang J."/>
        </authorList>
    </citation>
    <scope>NUCLEOTIDE SEQUENCE</scope>
    <source>
        <strain evidence="2">cv. G1812</strain>
    </source>
</reference>
<proteinExistence type="predicted"/>
<evidence type="ECO:0000313" key="1">
    <source>
        <dbReference type="EnsemblPlants" id="TuG1812G0100002719.01.T01"/>
    </source>
</evidence>
<organism evidence="1 2">
    <name type="scientific">Triticum urartu</name>
    <name type="common">Red wild einkorn</name>
    <name type="synonym">Crithodium urartu</name>
    <dbReference type="NCBI Taxonomy" id="4572"/>
    <lineage>
        <taxon>Eukaryota</taxon>
        <taxon>Viridiplantae</taxon>
        <taxon>Streptophyta</taxon>
        <taxon>Embryophyta</taxon>
        <taxon>Tracheophyta</taxon>
        <taxon>Spermatophyta</taxon>
        <taxon>Magnoliopsida</taxon>
        <taxon>Liliopsida</taxon>
        <taxon>Poales</taxon>
        <taxon>Poaceae</taxon>
        <taxon>BOP clade</taxon>
        <taxon>Pooideae</taxon>
        <taxon>Triticodae</taxon>
        <taxon>Triticeae</taxon>
        <taxon>Triticinae</taxon>
        <taxon>Triticum</taxon>
    </lineage>
</organism>
<dbReference type="EnsemblPlants" id="TuG1812G0100002719.01.T01">
    <property type="protein sequence ID" value="TuG1812G0100002719.01.T01"/>
    <property type="gene ID" value="TuG1812G0100002719.01"/>
</dbReference>
<reference evidence="1" key="3">
    <citation type="submission" date="2022-06" db="UniProtKB">
        <authorList>
            <consortium name="EnsemblPlants"/>
        </authorList>
    </citation>
    <scope>IDENTIFICATION</scope>
</reference>
<dbReference type="Proteomes" id="UP000015106">
    <property type="component" value="Chromosome 1"/>
</dbReference>
<accession>A0A8R7P1C5</accession>
<protein>
    <submittedName>
        <fullName evidence="1">Uncharacterized protein</fullName>
    </submittedName>
</protein>
<sequence length="132" mass="15191">MEESRRWLQVGTQLALLCSSVRHHRDRSAATVSRNLLGECLVSLGIKELKLLEKQLDSSSRHNRCFFISLVSRGRKRSCLKQMSALEEKKMRSSIVSPNFLPRFCNPLQNRMVRFATLSTHLIGNQYLLSIM</sequence>
<reference evidence="1" key="2">
    <citation type="submission" date="2018-03" db="EMBL/GenBank/DDBJ databases">
        <title>The Triticum urartu genome reveals the dynamic nature of wheat genome evolution.</title>
        <authorList>
            <person name="Ling H."/>
            <person name="Ma B."/>
            <person name="Shi X."/>
            <person name="Liu H."/>
            <person name="Dong L."/>
            <person name="Sun H."/>
            <person name="Cao Y."/>
            <person name="Gao Q."/>
            <person name="Zheng S."/>
            <person name="Li Y."/>
            <person name="Yu Y."/>
            <person name="Du H."/>
            <person name="Qi M."/>
            <person name="Li Y."/>
            <person name="Yu H."/>
            <person name="Cui Y."/>
            <person name="Wang N."/>
            <person name="Chen C."/>
            <person name="Wu H."/>
            <person name="Zhao Y."/>
            <person name="Zhang J."/>
            <person name="Li Y."/>
            <person name="Zhou W."/>
            <person name="Zhang B."/>
            <person name="Hu W."/>
            <person name="Eijk M."/>
            <person name="Tang J."/>
            <person name="Witsenboer H."/>
            <person name="Zhao S."/>
            <person name="Li Z."/>
            <person name="Zhang A."/>
            <person name="Wang D."/>
            <person name="Liang C."/>
        </authorList>
    </citation>
    <scope>NUCLEOTIDE SEQUENCE [LARGE SCALE GENOMIC DNA]</scope>
    <source>
        <strain evidence="1">cv. G1812</strain>
    </source>
</reference>
<evidence type="ECO:0000313" key="2">
    <source>
        <dbReference type="Proteomes" id="UP000015106"/>
    </source>
</evidence>